<dbReference type="SUPFAM" id="SSF55120">
    <property type="entry name" value="Pseudouridine synthase"/>
    <property type="match status" value="1"/>
</dbReference>
<feature type="region of interest" description="Disordered" evidence="2">
    <location>
        <begin position="137"/>
        <end position="163"/>
    </location>
</feature>
<feature type="compositionally biased region" description="Basic and acidic residues" evidence="2">
    <location>
        <begin position="66"/>
        <end position="84"/>
    </location>
</feature>
<gene>
    <name evidence="4" type="ORF">Cvel_4046</name>
</gene>
<name>A0A0G4G151_9ALVE</name>
<dbReference type="GO" id="GO:0003723">
    <property type="term" value="F:RNA binding"/>
    <property type="evidence" value="ECO:0007669"/>
    <property type="project" value="InterPro"/>
</dbReference>
<dbReference type="VEuPathDB" id="CryptoDB:Cvel_4046"/>
<feature type="compositionally biased region" description="Low complexity" evidence="2">
    <location>
        <begin position="1172"/>
        <end position="1184"/>
    </location>
</feature>
<dbReference type="PANTHER" id="PTHR21600">
    <property type="entry name" value="MITOCHONDRIAL RNA PSEUDOURIDINE SYNTHASE"/>
    <property type="match status" value="1"/>
</dbReference>
<dbReference type="Gene3D" id="3.30.2350.10">
    <property type="entry name" value="Pseudouridine synthase"/>
    <property type="match status" value="1"/>
</dbReference>
<feature type="region of interest" description="Disordered" evidence="2">
    <location>
        <begin position="64"/>
        <end position="84"/>
    </location>
</feature>
<dbReference type="Pfam" id="PF00849">
    <property type="entry name" value="PseudoU_synth_2"/>
    <property type="match status" value="1"/>
</dbReference>
<reference evidence="4" key="1">
    <citation type="submission" date="2014-11" db="EMBL/GenBank/DDBJ databases">
        <authorList>
            <person name="Otto D Thomas"/>
            <person name="Naeem Raeece"/>
        </authorList>
    </citation>
    <scope>NUCLEOTIDE SEQUENCE</scope>
</reference>
<dbReference type="InterPro" id="IPR006145">
    <property type="entry name" value="PsdUridine_synth_RsuA/RluA"/>
</dbReference>
<organism evidence="4">
    <name type="scientific">Chromera velia CCMP2878</name>
    <dbReference type="NCBI Taxonomy" id="1169474"/>
    <lineage>
        <taxon>Eukaryota</taxon>
        <taxon>Sar</taxon>
        <taxon>Alveolata</taxon>
        <taxon>Colpodellida</taxon>
        <taxon>Chromeraceae</taxon>
        <taxon>Chromera</taxon>
    </lineage>
</organism>
<feature type="domain" description="Pseudouridine synthase RsuA/RluA-like" evidence="3">
    <location>
        <begin position="1016"/>
        <end position="1258"/>
    </location>
</feature>
<feature type="compositionally biased region" description="Acidic residues" evidence="2">
    <location>
        <begin position="908"/>
        <end position="923"/>
    </location>
</feature>
<dbReference type="InterPro" id="IPR050188">
    <property type="entry name" value="RluA_PseudoU_synthase"/>
</dbReference>
<sequence length="1388" mass="150860">METFERLLGTKFADRLENLPVANWASLLWAIAKLECNLRDPLWRRLVRAVLGICSSRRSWQQTGEKAIEKAKEDREEGREKGWEDANTQHAVNLLWAIAKFRLWTDRDEDMRRDANAAFRVLLGEFLNRAAENLNGSFQNSEEKDDEAQGESGTKERSSRRVNAQDVSTTLWALSALPVGAPRSGVEALLKGSYWCRGERLSGRSVLLKSVERAAPSMSPQGLSLALLWVVRETAGEGGERGRAVRAVGVEMRRAAESAVRGGKRLGGHETASMMVAIVKDLSFTLWGLGKLCASGSLNSSQLLHPSFLPTTLHLISLLPDSEVRHGGSLEIGKDTERRKAGWRGTTSWEQMSPQHITNVVWGLSRIGSSSGSSVWVSGASMVPVSVEPRSECSSASISDFAPGELPASEEAEGALQVKKGIFGRRGESGVVSETSLGVNRIAEENEELIASSHPPTSSGGVVAGLIEVERQWSRILFALRGHLLACLSHQIDAEDVGEDMQRLSSLETKIEKERETDDSDSPCAEIVDIPEDVVAEETDAQNDSKFLSGSPLTAQHVAILLWSLATIQKVLASLTIVRRAREASARSDSEIRSLSSGGVATTGWKSSFEILFTSLFSLLRGPVCRRTLKSVDLTNILWSAAMSSWVTDVEMILAVLRQTGVTSPESLASVPPHQIPTALWALSVLRQRVMAAERGGTAGVICESPVSPEYPLQELLDFGKGGSEPEEEVDGAEASRDGQGTSSRCLVWEEEDEGGPQLEASEATDGDVQTEARGTLSNIEALSSDLISFFFNSLQSSSPSATPPSSSDSAINQTEMEMFEQVRSGLVVEGEGGESDETDRVFDEFGERKLAESETEIERVPDWALFGAAASLGSLGRLSGETAGRLIEEVNRRVEKKGLLDLSGLEPGEEEGEEEVGLEEGEEVQKGEWADEEESRRCEDGRGEAGETGGEILPSTRLEQPAPTVESQEGSSVGVNGTTGVNFSSSSPSVRRLHKDGEGSPSKSPSVLHTEDDFLFVLKPPGWATSPESHCQMRRGPQGRETRMGRGRKEGRRPGQRPELSDWLNDTVGWDAFGRPELASGLVHRYDLETSGPLLCARDAEAFYRLKLLLEGQRMKKVYVALVEGHLGTPGKAFRVEAPLLSIPRSEINSGGGRREGREDEKNRPGSGQMFRESPFSSSFSSRSDSHRVFVSEEAGRRALSVCEPLVHLSLKTMDESSEWNRTQDKKLTNKLPSKATLCLVRLVTGRTHQARVHLASLGHPIVFDRLYGASLLTSEPAGLRQEGEQKNGDGLERGEEQGRLCLHCLSLSIPVEAVSRPQSACNTHSGLHDSGATNPEPGAFHLKGIGQAQDEGGSLGTRRSFEGKVVSVGVRIPFDIREVVQAYDVI</sequence>
<feature type="region of interest" description="Disordered" evidence="2">
    <location>
        <begin position="1146"/>
        <end position="1184"/>
    </location>
</feature>
<dbReference type="GO" id="GO:0009982">
    <property type="term" value="F:pseudouridine synthase activity"/>
    <property type="evidence" value="ECO:0007669"/>
    <property type="project" value="InterPro"/>
</dbReference>
<dbReference type="InterPro" id="IPR020103">
    <property type="entry name" value="PsdUridine_synth_cat_dom_sf"/>
</dbReference>
<dbReference type="CDD" id="cd02869">
    <property type="entry name" value="PseudoU_synth_RluA_like"/>
    <property type="match status" value="1"/>
</dbReference>
<protein>
    <recommendedName>
        <fullName evidence="3">Pseudouridine synthase RsuA/RluA-like domain-containing protein</fullName>
    </recommendedName>
</protein>
<feature type="region of interest" description="Disordered" evidence="2">
    <location>
        <begin position="1026"/>
        <end position="1061"/>
    </location>
</feature>
<feature type="region of interest" description="Disordered" evidence="2">
    <location>
        <begin position="902"/>
        <end position="1008"/>
    </location>
</feature>
<evidence type="ECO:0000256" key="1">
    <source>
        <dbReference type="ARBA" id="ARBA00010876"/>
    </source>
</evidence>
<comment type="similarity">
    <text evidence="1">Belongs to the pseudouridine synthase RluA family.</text>
</comment>
<feature type="compositionally biased region" description="Basic and acidic residues" evidence="2">
    <location>
        <begin position="924"/>
        <end position="946"/>
    </location>
</feature>
<dbReference type="GO" id="GO:0000455">
    <property type="term" value="P:enzyme-directed rRNA pseudouridine synthesis"/>
    <property type="evidence" value="ECO:0007669"/>
    <property type="project" value="TreeGrafter"/>
</dbReference>
<dbReference type="PANTHER" id="PTHR21600:SF87">
    <property type="entry name" value="RNA PSEUDOURIDYLATE SYNTHASE DOMAIN-CONTAINING PROTEIN 1"/>
    <property type="match status" value="1"/>
</dbReference>
<dbReference type="EMBL" id="CDMZ01000806">
    <property type="protein sequence ID" value="CEM21819.1"/>
    <property type="molecule type" value="Genomic_DNA"/>
</dbReference>
<feature type="region of interest" description="Disordered" evidence="2">
    <location>
        <begin position="719"/>
        <end position="771"/>
    </location>
</feature>
<accession>A0A0G4G151</accession>
<evidence type="ECO:0000259" key="3">
    <source>
        <dbReference type="Pfam" id="PF00849"/>
    </source>
</evidence>
<evidence type="ECO:0000313" key="4">
    <source>
        <dbReference type="EMBL" id="CEM21819.1"/>
    </source>
</evidence>
<feature type="compositionally biased region" description="Low complexity" evidence="2">
    <location>
        <begin position="971"/>
        <end position="983"/>
    </location>
</feature>
<evidence type="ECO:0000256" key="2">
    <source>
        <dbReference type="SAM" id="MobiDB-lite"/>
    </source>
</evidence>
<feature type="compositionally biased region" description="Basic and acidic residues" evidence="2">
    <location>
        <begin position="1039"/>
        <end position="1049"/>
    </location>
</feature>
<proteinExistence type="inferred from homology"/>
<feature type="compositionally biased region" description="Basic and acidic residues" evidence="2">
    <location>
        <begin position="1154"/>
        <end position="1165"/>
    </location>
</feature>